<keyword evidence="1" id="KW-0472">Membrane</keyword>
<keyword evidence="1" id="KW-1133">Transmembrane helix</keyword>
<proteinExistence type="predicted"/>
<dbReference type="AlphaFoldDB" id="A0A2Z5JAZ1"/>
<evidence type="ECO:0000313" key="3">
    <source>
        <dbReference type="Proteomes" id="UP000252698"/>
    </source>
</evidence>
<evidence type="ECO:0000313" key="2">
    <source>
        <dbReference type="EMBL" id="AXE77035.1"/>
    </source>
</evidence>
<accession>A0A2Z5JAZ1</accession>
<feature type="transmembrane region" description="Helical" evidence="1">
    <location>
        <begin position="50"/>
        <end position="69"/>
    </location>
</feature>
<dbReference type="InterPro" id="IPR036259">
    <property type="entry name" value="MFS_trans_sf"/>
</dbReference>
<protein>
    <recommendedName>
        <fullName evidence="4">Major facilitator superfamily (MFS) profile domain-containing protein</fullName>
    </recommendedName>
</protein>
<dbReference type="SUPFAM" id="SSF103473">
    <property type="entry name" value="MFS general substrate transporter"/>
    <property type="match status" value="1"/>
</dbReference>
<keyword evidence="1" id="KW-0812">Transmembrane</keyword>
<dbReference type="EMBL" id="CP027306">
    <property type="protein sequence ID" value="AXE77035.1"/>
    <property type="molecule type" value="Genomic_DNA"/>
</dbReference>
<dbReference type="Proteomes" id="UP000252698">
    <property type="component" value="Chromosome"/>
</dbReference>
<name>A0A2Z5JAZ1_STRAR</name>
<evidence type="ECO:0000256" key="1">
    <source>
        <dbReference type="SAM" id="Phobius"/>
    </source>
</evidence>
<evidence type="ECO:0008006" key="4">
    <source>
        <dbReference type="Google" id="ProtNLM"/>
    </source>
</evidence>
<gene>
    <name evidence="2" type="ORF">C5746_09020</name>
</gene>
<dbReference type="KEGG" id="sata:C5746_09020"/>
<organism evidence="2 3">
    <name type="scientific">Streptomyces atratus</name>
    <dbReference type="NCBI Taxonomy" id="1893"/>
    <lineage>
        <taxon>Bacteria</taxon>
        <taxon>Bacillati</taxon>
        <taxon>Actinomycetota</taxon>
        <taxon>Actinomycetes</taxon>
        <taxon>Kitasatosporales</taxon>
        <taxon>Streptomycetaceae</taxon>
        <taxon>Streptomyces</taxon>
    </lineage>
</organism>
<reference evidence="2 3" key="1">
    <citation type="journal article" date="2018" name="Front. Microbiol.">
        <title>Genome Sequencing of Streptomyces atratus SCSIOZH16 and Activation Production of Nocardamine via Metabolic Engineering.</title>
        <authorList>
            <person name="Li Y."/>
            <person name="Zhang C."/>
            <person name="Liu C."/>
            <person name="Ju J."/>
            <person name="Ma J."/>
        </authorList>
    </citation>
    <scope>NUCLEOTIDE SEQUENCE [LARGE SCALE GENOMIC DNA]</scope>
    <source>
        <strain evidence="2 3">SCSIO_ZH16</strain>
    </source>
</reference>
<sequence>MALLGAVPVARAGTASGVSNTFRRLGSALGVAVSGATVSAQGLVSGTASALLPAAGPVLTAGLLALALLRRHRKAGAADAHRAEQDAGVASGV</sequence>